<sequence length="183" mass="20798">MDQWWRKVSSKHSDYQRLAPDYFTYLNTNPPDCKEMNDIMLFNLQNDLTGRGITTFEHQGRTDRISGKTFYIRAQGNPKLYWASDNGEVFASETARTRFRIRIDGDQMGVVMIDDDFIIIEAATDSSKQIGAGDDGKVHLGGHSCRLRLRDLQTSFLAEVTSQNREPTVKKISGAGEAWELVD</sequence>
<evidence type="ECO:0000313" key="2">
    <source>
        <dbReference type="Proteomes" id="UP001480595"/>
    </source>
</evidence>
<organism evidence="1 2">
    <name type="scientific">Apiospora phragmitis</name>
    <dbReference type="NCBI Taxonomy" id="2905665"/>
    <lineage>
        <taxon>Eukaryota</taxon>
        <taxon>Fungi</taxon>
        <taxon>Dikarya</taxon>
        <taxon>Ascomycota</taxon>
        <taxon>Pezizomycotina</taxon>
        <taxon>Sordariomycetes</taxon>
        <taxon>Xylariomycetidae</taxon>
        <taxon>Amphisphaeriales</taxon>
        <taxon>Apiosporaceae</taxon>
        <taxon>Apiospora</taxon>
    </lineage>
</organism>
<protein>
    <submittedName>
        <fullName evidence="1">Uncharacterized protein</fullName>
    </submittedName>
</protein>
<dbReference type="GeneID" id="92090030"/>
<proteinExistence type="predicted"/>
<dbReference type="RefSeq" id="XP_066716236.1">
    <property type="nucleotide sequence ID" value="XM_066856967.1"/>
</dbReference>
<keyword evidence="2" id="KW-1185">Reference proteome</keyword>
<accession>A0ABR1VCJ7</accession>
<reference evidence="1 2" key="1">
    <citation type="submission" date="2023-01" db="EMBL/GenBank/DDBJ databases">
        <title>Analysis of 21 Apiospora genomes using comparative genomics revels a genus with tremendous synthesis potential of carbohydrate active enzymes and secondary metabolites.</title>
        <authorList>
            <person name="Sorensen T."/>
        </authorList>
    </citation>
    <scope>NUCLEOTIDE SEQUENCE [LARGE SCALE GENOMIC DNA]</scope>
    <source>
        <strain evidence="1 2">CBS 135458</strain>
    </source>
</reference>
<comment type="caution">
    <text evidence="1">The sequence shown here is derived from an EMBL/GenBank/DDBJ whole genome shotgun (WGS) entry which is preliminary data.</text>
</comment>
<dbReference type="EMBL" id="JAQQWL010000006">
    <property type="protein sequence ID" value="KAK8068942.1"/>
    <property type="molecule type" value="Genomic_DNA"/>
</dbReference>
<dbReference type="Proteomes" id="UP001480595">
    <property type="component" value="Unassembled WGS sequence"/>
</dbReference>
<evidence type="ECO:0000313" key="1">
    <source>
        <dbReference type="EMBL" id="KAK8068942.1"/>
    </source>
</evidence>
<name>A0ABR1VCJ7_9PEZI</name>
<gene>
    <name evidence="1" type="ORF">PG994_005558</name>
</gene>